<sequence>MKYPILFRLALFFVCPLSLCGCYYAIPTIVEAVNQNRLQSESEGAILESNTGALKFVSNSDKITAEKLNAYIRGYNCIMVGSWSLWPSYNTFTNHTLKSRSTDTISFPVVDGLEKGLDWLKKGISYEQVSMPELDEAIAACIAAGEKLYTDEQTSLPYFRNQMYRRDNMAGAKKIFPVLQKDYDNMIAAMNKAGSILIGMQKTETERRMTAYRAQKTMVGYNTEKSLLYAQEIVMLFNSPENSIADREKYIEGDRLIAEMTTALATQRKILNDVYPLRDRSGGVDSIHDHLTEMIASYHIMKKKKTARSFNRMMKRYSDAIESYNRSLKFARPI</sequence>
<accession>A0A9E9LAB2</accession>
<gene>
    <name evidence="1" type="ORF">NB646_07165</name>
</gene>
<dbReference type="Proteomes" id="UP001164819">
    <property type="component" value="Chromosome"/>
</dbReference>
<proteinExistence type="predicted"/>
<name>A0A9E9LAB2_9BURK</name>
<dbReference type="InterPro" id="IPR024291">
    <property type="entry name" value="DUF3829"/>
</dbReference>
<dbReference type="RefSeq" id="WP_269282592.1">
    <property type="nucleotide sequence ID" value="NZ_CP098251.1"/>
</dbReference>
<organism evidence="1">
    <name type="scientific">Oxalobacter aliiformigenes</name>
    <dbReference type="NCBI Taxonomy" id="2946593"/>
    <lineage>
        <taxon>Bacteria</taxon>
        <taxon>Pseudomonadati</taxon>
        <taxon>Pseudomonadota</taxon>
        <taxon>Betaproteobacteria</taxon>
        <taxon>Burkholderiales</taxon>
        <taxon>Oxalobacteraceae</taxon>
        <taxon>Oxalobacter</taxon>
    </lineage>
</organism>
<evidence type="ECO:0000313" key="1">
    <source>
        <dbReference type="EMBL" id="WAV90636.1"/>
    </source>
</evidence>
<dbReference type="PROSITE" id="PS51257">
    <property type="entry name" value="PROKAR_LIPOPROTEIN"/>
    <property type="match status" value="1"/>
</dbReference>
<dbReference type="AlphaFoldDB" id="A0A9E9LAB2"/>
<dbReference type="Pfam" id="PF12889">
    <property type="entry name" value="DUF3829"/>
    <property type="match status" value="1"/>
</dbReference>
<protein>
    <submittedName>
        <fullName evidence="1">YiiG family protein</fullName>
    </submittedName>
</protein>
<dbReference type="EMBL" id="CP098251">
    <property type="protein sequence ID" value="WAV90636.1"/>
    <property type="molecule type" value="Genomic_DNA"/>
</dbReference>
<reference evidence="1" key="1">
    <citation type="journal article" date="2022" name="Front. Microbiol.">
        <title>New perspectives on an old grouping: The genomic and phenotypic variability of Oxalobacter formigenes and the implications for calcium oxalate stone prevention.</title>
        <authorList>
            <person name="Chmiel J.A."/>
            <person name="Carr C."/>
            <person name="Stuivenberg G.A."/>
            <person name="Venema R."/>
            <person name="Chanyi R.M."/>
            <person name="Al K.F."/>
            <person name="Giguere D."/>
            <person name="Say H."/>
            <person name="Akouris P.P."/>
            <person name="Dominguez Romero S.A."/>
            <person name="Kwong A."/>
            <person name="Tai V."/>
            <person name="Koval S.F."/>
            <person name="Razvi H."/>
            <person name="Bjazevic J."/>
            <person name="Burton J.P."/>
        </authorList>
    </citation>
    <scope>NUCLEOTIDE SEQUENCE</scope>
    <source>
        <strain evidence="1">OxK</strain>
    </source>
</reference>